<feature type="region of interest" description="Disordered" evidence="1">
    <location>
        <begin position="1"/>
        <end position="86"/>
    </location>
</feature>
<dbReference type="Proteomes" id="UP000625574">
    <property type="component" value="Unassembled WGS sequence"/>
</dbReference>
<evidence type="ECO:0000256" key="1">
    <source>
        <dbReference type="SAM" id="MobiDB-lite"/>
    </source>
</evidence>
<feature type="transmembrane region" description="Helical" evidence="2">
    <location>
        <begin position="209"/>
        <end position="232"/>
    </location>
</feature>
<keyword evidence="2" id="KW-1133">Transmembrane helix</keyword>
<keyword evidence="2" id="KW-0812">Transmembrane</keyword>
<evidence type="ECO:0008006" key="5">
    <source>
        <dbReference type="Google" id="ProtNLM"/>
    </source>
</evidence>
<keyword evidence="2" id="KW-0472">Membrane</keyword>
<comment type="caution">
    <text evidence="3">The sequence shown here is derived from an EMBL/GenBank/DDBJ whole genome shotgun (WGS) entry which is preliminary data.</text>
</comment>
<gene>
    <name evidence="3" type="ORF">JDV76_11465</name>
</gene>
<reference evidence="3 4" key="1">
    <citation type="submission" date="2020-12" db="EMBL/GenBank/DDBJ databases">
        <title>Genome public.</title>
        <authorList>
            <person name="Sun Q."/>
        </authorList>
    </citation>
    <scope>NUCLEOTIDE SEQUENCE [LARGE SCALE GENOMIC DNA]</scope>
    <source>
        <strain evidence="3 4">CCM 8864</strain>
    </source>
</reference>
<feature type="transmembrane region" description="Helical" evidence="2">
    <location>
        <begin position="280"/>
        <end position="307"/>
    </location>
</feature>
<evidence type="ECO:0000313" key="4">
    <source>
        <dbReference type="Proteomes" id="UP000625574"/>
    </source>
</evidence>
<proteinExistence type="predicted"/>
<evidence type="ECO:0000256" key="2">
    <source>
        <dbReference type="SAM" id="Phobius"/>
    </source>
</evidence>
<dbReference type="RefSeq" id="WP_198737041.1">
    <property type="nucleotide sequence ID" value="NZ_JAEIOT010000016.1"/>
</dbReference>
<sequence length="379" mass="39250">MAKDDYPPYPGGDYHPENDNSSGNPYGATNDPGYWSDDSGSDYGAPADPHDPAAGYPGYGTPADPHGPAAGYPGYGTPADPHGPAAGYPGYGTPADPHGPAAGYPGYGAPNNPYGSAGYGGAMPFTADGRRLVRGDGKVRTVESISYGFRTVFASPAAWIVGSLVVGVICTAVFTVGTFMTMSTMAASGAFDPETTTTSPSAAGGFNPLAMILFVLLMVAVQVTFAAAALRAADGAKITFGDFFSNPNLGKTIIFALIVNLVTGGIPYLIPMLYGSDTGIALMVQMLINLALLFLAPLYMLMYLFVLDQGASFGDAVNRGFQVGSRNYLSLLGFSLLWGLIIVVSAIPLGLGLLITMPAYMAALAYVFRQASGGIYPED</sequence>
<evidence type="ECO:0000313" key="3">
    <source>
        <dbReference type="EMBL" id="MBI9001573.1"/>
    </source>
</evidence>
<keyword evidence="4" id="KW-1185">Reference proteome</keyword>
<feature type="transmembrane region" description="Helical" evidence="2">
    <location>
        <begin position="328"/>
        <end position="355"/>
    </location>
</feature>
<feature type="transmembrane region" description="Helical" evidence="2">
    <location>
        <begin position="157"/>
        <end position="180"/>
    </location>
</feature>
<feature type="compositionally biased region" description="Low complexity" evidence="1">
    <location>
        <begin position="42"/>
        <end position="86"/>
    </location>
</feature>
<accession>A0ABS0VXR6</accession>
<protein>
    <recommendedName>
        <fullName evidence="5">Integral membrane protein</fullName>
    </recommendedName>
</protein>
<feature type="transmembrane region" description="Helical" evidence="2">
    <location>
        <begin position="253"/>
        <end position="274"/>
    </location>
</feature>
<dbReference type="EMBL" id="JAEIOT010000016">
    <property type="protein sequence ID" value="MBI9001573.1"/>
    <property type="molecule type" value="Genomic_DNA"/>
</dbReference>
<name>A0ABS0VXR6_9CORY</name>
<organism evidence="3 4">
    <name type="scientific">Corynebacterium marambiense</name>
    <dbReference type="NCBI Taxonomy" id="2765364"/>
    <lineage>
        <taxon>Bacteria</taxon>
        <taxon>Bacillati</taxon>
        <taxon>Actinomycetota</taxon>
        <taxon>Actinomycetes</taxon>
        <taxon>Mycobacteriales</taxon>
        <taxon>Corynebacteriaceae</taxon>
        <taxon>Corynebacterium</taxon>
    </lineage>
</organism>